<dbReference type="PANTHER" id="PTHR43245:SF51">
    <property type="entry name" value="SHORT CHAIN DEHYDROGENASE_REDUCTASE FAMILY 42E, MEMBER 2"/>
    <property type="match status" value="1"/>
</dbReference>
<dbReference type="Proteomes" id="UP001501115">
    <property type="component" value="Unassembled WGS sequence"/>
</dbReference>
<dbReference type="InterPro" id="IPR050177">
    <property type="entry name" value="Lipid_A_modif_metabolic_enz"/>
</dbReference>
<feature type="domain" description="NAD-dependent epimerase/dehydratase" evidence="1">
    <location>
        <begin position="11"/>
        <end position="219"/>
    </location>
</feature>
<dbReference type="EMBL" id="BAABET010000004">
    <property type="protein sequence ID" value="GAA4312632.1"/>
    <property type="molecule type" value="Genomic_DNA"/>
</dbReference>
<dbReference type="Pfam" id="PF01370">
    <property type="entry name" value="Epimerase"/>
    <property type="match status" value="1"/>
</dbReference>
<proteinExistence type="predicted"/>
<evidence type="ECO:0000259" key="1">
    <source>
        <dbReference type="Pfam" id="PF01370"/>
    </source>
</evidence>
<dbReference type="InterPro" id="IPR001509">
    <property type="entry name" value="Epimerase_deHydtase"/>
</dbReference>
<name>A0ABP8FWT4_9ACTN</name>
<dbReference type="InterPro" id="IPR036291">
    <property type="entry name" value="NAD(P)-bd_dom_sf"/>
</dbReference>
<sequence>MSTGRYAAPHIVLLGATGYTGGAFLRRLAETGTPWRVTALVRTPPRHRLPFVTYVLGALPDALPAGFPPPDATVLVHLATEHHGDVSRLRTVNVDGTREVLSRLPPSVRGVVHGSSMSVYGQGAQEGVAETAGTAPGTALAHTRLAAERVVLEEMRRRDGTAYVLRPRFLPGADDRSFLPMAARLRPLPLRLDPDQVRLGLMDVDDYAEVVVRLVERAHERHLRRAPVQRALNVAYREPVTLRQLFDIAAPPGAGTPVRLVPPETLIRWARRIPGRRGAQLTTLLELATRSHWPDVRALEAEIGSDITDKSPMRVLRARRSGADDEVTTHD</sequence>
<protein>
    <recommendedName>
        <fullName evidence="1">NAD-dependent epimerase/dehydratase domain-containing protein</fullName>
    </recommendedName>
</protein>
<dbReference type="Gene3D" id="3.40.50.720">
    <property type="entry name" value="NAD(P)-binding Rossmann-like Domain"/>
    <property type="match status" value="1"/>
</dbReference>
<organism evidence="2 3">
    <name type="scientific">Streptomyces venetus</name>
    <dbReference type="NCBI Taxonomy" id="1701086"/>
    <lineage>
        <taxon>Bacteria</taxon>
        <taxon>Bacillati</taxon>
        <taxon>Actinomycetota</taxon>
        <taxon>Actinomycetes</taxon>
        <taxon>Kitasatosporales</taxon>
        <taxon>Streptomycetaceae</taxon>
        <taxon>Streptomyces</taxon>
    </lineage>
</organism>
<evidence type="ECO:0000313" key="2">
    <source>
        <dbReference type="EMBL" id="GAA4312632.1"/>
    </source>
</evidence>
<evidence type="ECO:0000313" key="3">
    <source>
        <dbReference type="Proteomes" id="UP001501115"/>
    </source>
</evidence>
<dbReference type="PANTHER" id="PTHR43245">
    <property type="entry name" value="BIFUNCTIONAL POLYMYXIN RESISTANCE PROTEIN ARNA"/>
    <property type="match status" value="1"/>
</dbReference>
<dbReference type="CDD" id="cd08946">
    <property type="entry name" value="SDR_e"/>
    <property type="match status" value="1"/>
</dbReference>
<dbReference type="SUPFAM" id="SSF51735">
    <property type="entry name" value="NAD(P)-binding Rossmann-fold domains"/>
    <property type="match status" value="1"/>
</dbReference>
<reference evidence="3" key="1">
    <citation type="journal article" date="2019" name="Int. J. Syst. Evol. Microbiol.">
        <title>The Global Catalogue of Microorganisms (GCM) 10K type strain sequencing project: providing services to taxonomists for standard genome sequencing and annotation.</title>
        <authorList>
            <consortium name="The Broad Institute Genomics Platform"/>
            <consortium name="The Broad Institute Genome Sequencing Center for Infectious Disease"/>
            <person name="Wu L."/>
            <person name="Ma J."/>
        </authorList>
    </citation>
    <scope>NUCLEOTIDE SEQUENCE [LARGE SCALE GENOMIC DNA]</scope>
    <source>
        <strain evidence="3">JCM 31290</strain>
    </source>
</reference>
<comment type="caution">
    <text evidence="2">The sequence shown here is derived from an EMBL/GenBank/DDBJ whole genome shotgun (WGS) entry which is preliminary data.</text>
</comment>
<keyword evidence="3" id="KW-1185">Reference proteome</keyword>
<accession>A0ABP8FWT4</accession>
<gene>
    <name evidence="2" type="ORF">GCM10023086_33270</name>
</gene>